<dbReference type="SMART" id="SM00700">
    <property type="entry name" value="JHBP"/>
    <property type="match status" value="1"/>
</dbReference>
<protein>
    <submittedName>
        <fullName evidence="3">Uncharacterized protein LOC112458372 isoform X3</fullName>
    </submittedName>
</protein>
<dbReference type="PANTHER" id="PTHR11008">
    <property type="entry name" value="PROTEIN TAKEOUT-LIKE PROTEIN"/>
    <property type="match status" value="1"/>
</dbReference>
<evidence type="ECO:0000313" key="3">
    <source>
        <dbReference type="RefSeq" id="XP_024877745.1"/>
    </source>
</evidence>
<reference evidence="3" key="1">
    <citation type="submission" date="2025-08" db="UniProtKB">
        <authorList>
            <consortium name="RefSeq"/>
        </authorList>
    </citation>
    <scope>IDENTIFICATION</scope>
    <source>
        <tissue evidence="3">Whole body</tissue>
    </source>
</reference>
<keyword evidence="2" id="KW-1185">Reference proteome</keyword>
<accession>A0A6J1QA95</accession>
<dbReference type="InterPro" id="IPR038606">
    <property type="entry name" value="To_sf"/>
</dbReference>
<feature type="signal peptide" evidence="1">
    <location>
        <begin position="1"/>
        <end position="15"/>
    </location>
</feature>
<organism evidence="2 3">
    <name type="scientific">Temnothorax curvispinosus</name>
    <dbReference type="NCBI Taxonomy" id="300111"/>
    <lineage>
        <taxon>Eukaryota</taxon>
        <taxon>Metazoa</taxon>
        <taxon>Ecdysozoa</taxon>
        <taxon>Arthropoda</taxon>
        <taxon>Hexapoda</taxon>
        <taxon>Insecta</taxon>
        <taxon>Pterygota</taxon>
        <taxon>Neoptera</taxon>
        <taxon>Endopterygota</taxon>
        <taxon>Hymenoptera</taxon>
        <taxon>Apocrita</taxon>
        <taxon>Aculeata</taxon>
        <taxon>Formicoidea</taxon>
        <taxon>Formicidae</taxon>
        <taxon>Myrmicinae</taxon>
        <taxon>Temnothorax</taxon>
    </lineage>
</organism>
<evidence type="ECO:0000313" key="2">
    <source>
        <dbReference type="Proteomes" id="UP000504618"/>
    </source>
</evidence>
<dbReference type="PANTHER" id="PTHR11008:SF41">
    <property type="entry name" value="RE70318P"/>
    <property type="match status" value="1"/>
</dbReference>
<dbReference type="OrthoDB" id="8185902at2759"/>
<name>A0A6J1QA95_9HYME</name>
<keyword evidence="1" id="KW-0732">Signal</keyword>
<dbReference type="RefSeq" id="XP_024877745.1">
    <property type="nucleotide sequence ID" value="XM_025021977.1"/>
</dbReference>
<dbReference type="Gene3D" id="3.15.10.30">
    <property type="entry name" value="Haemolymph juvenile hormone binding protein"/>
    <property type="match status" value="1"/>
</dbReference>
<proteinExistence type="predicted"/>
<dbReference type="Pfam" id="PF06585">
    <property type="entry name" value="JHBP"/>
    <property type="match status" value="1"/>
</dbReference>
<dbReference type="InterPro" id="IPR010562">
    <property type="entry name" value="Haemolymph_juvenile_hormone-bd"/>
</dbReference>
<dbReference type="AlphaFoldDB" id="A0A6J1QA95"/>
<feature type="chain" id="PRO_5026647663" evidence="1">
    <location>
        <begin position="16"/>
        <end position="242"/>
    </location>
</feature>
<gene>
    <name evidence="3" type="primary">LOC112458372</name>
</gene>
<dbReference type="Proteomes" id="UP000504618">
    <property type="component" value="Unplaced"/>
</dbReference>
<dbReference type="GO" id="GO:0005615">
    <property type="term" value="C:extracellular space"/>
    <property type="evidence" value="ECO:0007669"/>
    <property type="project" value="TreeGrafter"/>
</dbReference>
<dbReference type="GeneID" id="112458372"/>
<evidence type="ECO:0000256" key="1">
    <source>
        <dbReference type="SAM" id="SignalP"/>
    </source>
</evidence>
<sequence length="242" mass="27743">MFAAIFAFVFVTAYAADEIPSYIHVCSSRDPKLDQCILENIDNIKDKICEGIPELDIEPSNPFLLGRLVISDNHNSKIAIRDAKVSGLCDFVIKYLRTDLDKLHFDVELLFRRIQMNATYDFDIRLLVPIVQQGPVYITTDNVEAKVNMDMKIVTKGGKRYVYMSKMKINLDIKGYDAEYGLDNTELNRLNQLISNFIGNNQQEVINVFKPAIEEAVVKRILLLSNNIVKHFTFEELFPDRA</sequence>